<dbReference type="PANTHER" id="PTHR15347">
    <property type="entry name" value="SPERM-ASSOCIATED ANTIGEN 5"/>
    <property type="match status" value="1"/>
</dbReference>
<dbReference type="GO" id="GO:0051988">
    <property type="term" value="P:regulation of attachment of spindle microtubules to kinetochore"/>
    <property type="evidence" value="ECO:0007669"/>
    <property type="project" value="InterPro"/>
</dbReference>
<dbReference type="RefSeq" id="XP_029013976.1">
    <property type="nucleotide sequence ID" value="XM_029158143.3"/>
</dbReference>
<feature type="region of interest" description="Disordered" evidence="2">
    <location>
        <begin position="504"/>
        <end position="541"/>
    </location>
</feature>
<sequence>MSSRNVISTGEGLPSSRHGERTPLRSLGNDMQYLSTPSHQTKSKSLLSVDDLNTAQGDVPLFDSGSHMHSPAKDEIENNAPVNDTRAAEDTCELRDVTLKSFLFTGSEVEISDPSACAEESFVLANDQVIKNTCEKEDTVGSISMIMQSCSEHIEHPYHKAEIQDVSLVDKNTACLHETPSTTVDSELDDKCTSQDSEDFQNDCCGETHTTWKSLISDGGEVEISQVTMLQSNIIPVPRPQLPDSSQDNLNSLNLADCDQLYQADHASNLYSSRNGISVISTLSESPNSSDKGVNVLSNVTFKSFNCTGGEIEILDGTKLGEETVPLPVNHIDTCSYDVNASILVGDHALPNCKDHSDHPYCNIENNSTSQNGKNSTALETLQHISDVMDEVERSSSVVLNNHTGTLDRGLVDSAGHEVENSECAHLIEKTSPLSKDKTVLPPYTDVVPICVAKGHIQEDCNQPSCHAGKEDNEDMQETSKYFLYTEDSCLPFVGCPTPVEVPEDLKNSDSCETSPESTEGKDSALGSTGNGPVCISEEKPSSENLGDVLKVLSECPSVASALQLEVLSPILRRVSLSTQKAKSDPIFDQFLGDDSALHVDKTFAAPSKLYPAGLWAEQLESPMPRPLFNSTALGCNPRSVPTTETDDVHGPLVMPQSKVEKPGLDIPVIQDGPLQQQLRQMAEFLMLALGTVHPTAVSASSARPNPVETQSVCVGTTSVRMVDHSLNTSGQFERKREFSVADSCTLTDPLLWNVPPGSLECLPRQELEQRLASSMIMVEALVQQLAAARVPRCPSAGPAPSELREKLVQTDHTELNQTTMYRDLYMEALSRISQLELDGHLQQNLIQSLQDMRVTMTSLSSDTEAALSNILQIGDFTRGDHQSLVSHYGQMKSLLKKTKETQKGMVQKVKDALQQRNDMKTQMEEAFTAKEAAFSAMGQLRTHCATQISELETCVGSQQELLAALNQAHPEEIALNQAFNETLNVASDLLNQTMKDHSSLMNELCTVKGLVKKTAPMLVNLKEKAAAALRERDEHASAREQAIEEREQMEEELNQANMDLQTAREQICDLNLQVTILTSEMGVLRQKLTEHEEERGQLERKVTELSATVSSSLASYTFLEQALASETTKLQQSWKDVQQAKDRANEFEMSLGQSEQRVSELSQSLVQSEEQLRQLQTLSQAQKEQIQQLQDLCKQLSGVQEMNEFLQMENELAREQMSESEHMLRANLQGLRERNIECEDLRGELGQLQLQNRKLQEQLEATRCRGRATQLELEEKLSQTVTDITLLHHTLRGLTNELQAALCDQKPEASKDVHIVERRHPSSSLVDSVIVALTNKEEDIVNTGILPEPDIPKPQCEALFSETSAFTRIAVITPKKNVNAVELGPEEDEHTSAAELLADLSSTVAELVDTVNLVRQRKDAQLEELHSNICGLQREQQAANSRHEAEVFGLKHQLQQLNSLVEKGQQALQQKAQDEKTVAKLMADLKETHEILNKHKTDSNELMMEVAELRRSLQQSKVESQFLRKELIKTGGQSATPAQFMEEKIQLLKEMERLKLSLCEVEQARVKLLERAKRHQMIHQTNQLKSETELQMLNNMINNVRKTLLSLPEGVKNCEQIRQLVEYLG</sequence>
<evidence type="ECO:0000313" key="5">
    <source>
        <dbReference type="RefSeq" id="XP_029013976.1"/>
    </source>
</evidence>
<evidence type="ECO:0000313" key="4">
    <source>
        <dbReference type="RefSeq" id="XP_029013968.1"/>
    </source>
</evidence>
<dbReference type="OrthoDB" id="5972338at2759"/>
<feature type="region of interest" description="Disordered" evidence="2">
    <location>
        <begin position="1"/>
        <end position="42"/>
    </location>
</feature>
<dbReference type="PANTHER" id="PTHR15347:SF1">
    <property type="entry name" value="SPERM-ASSOCIATED ANTIGEN 5"/>
    <property type="match status" value="1"/>
</dbReference>
<reference evidence="4 5" key="1">
    <citation type="submission" date="2025-04" db="UniProtKB">
        <authorList>
            <consortium name="RefSeq"/>
        </authorList>
    </citation>
    <scope>IDENTIFICATION</scope>
</reference>
<evidence type="ECO:0000256" key="1">
    <source>
        <dbReference type="SAM" id="Coils"/>
    </source>
</evidence>
<proteinExistence type="predicted"/>
<feature type="coiled-coil region" evidence="1">
    <location>
        <begin position="1138"/>
        <end position="1266"/>
    </location>
</feature>
<dbReference type="SUPFAM" id="SSF57997">
    <property type="entry name" value="Tropomyosin"/>
    <property type="match status" value="1"/>
</dbReference>
<organism evidence="3 4">
    <name type="scientific">Betta splendens</name>
    <name type="common">Siamese fighting fish</name>
    <dbReference type="NCBI Taxonomy" id="158456"/>
    <lineage>
        <taxon>Eukaryota</taxon>
        <taxon>Metazoa</taxon>
        <taxon>Chordata</taxon>
        <taxon>Craniata</taxon>
        <taxon>Vertebrata</taxon>
        <taxon>Euteleostomi</taxon>
        <taxon>Actinopterygii</taxon>
        <taxon>Neopterygii</taxon>
        <taxon>Teleostei</taxon>
        <taxon>Neoteleostei</taxon>
        <taxon>Acanthomorphata</taxon>
        <taxon>Anabantaria</taxon>
        <taxon>Anabantiformes</taxon>
        <taxon>Anabantoidei</taxon>
        <taxon>Osphronemidae</taxon>
        <taxon>Betta</taxon>
    </lineage>
</organism>
<evidence type="ECO:0000313" key="3">
    <source>
        <dbReference type="Proteomes" id="UP000515150"/>
    </source>
</evidence>
<keyword evidence="1" id="KW-0175">Coiled coil</keyword>
<dbReference type="RefSeq" id="XP_029013968.1">
    <property type="nucleotide sequence ID" value="XM_029158135.2"/>
</dbReference>
<dbReference type="KEGG" id="bspl:114859966"/>
<feature type="compositionally biased region" description="Polar residues" evidence="2">
    <location>
        <begin position="32"/>
        <end position="42"/>
    </location>
</feature>
<name>A0A6P7N6H2_BETSP</name>
<accession>A0A6P7N6H2</accession>
<gene>
    <name evidence="4 5" type="primary">spag5</name>
</gene>
<protein>
    <submittedName>
        <fullName evidence="4 5">Sperm-associated antigen 5</fullName>
    </submittedName>
</protein>
<feature type="coiled-coil region" evidence="1">
    <location>
        <begin position="1019"/>
        <end position="1109"/>
    </location>
</feature>
<dbReference type="CTD" id="10615"/>
<dbReference type="Proteomes" id="UP000515150">
    <property type="component" value="Chromosome 1"/>
</dbReference>
<dbReference type="GeneID" id="114859966"/>
<keyword evidence="3" id="KW-1185">Reference proteome</keyword>
<dbReference type="InterPro" id="IPR028728">
    <property type="entry name" value="Astrin"/>
</dbReference>
<evidence type="ECO:0000256" key="2">
    <source>
        <dbReference type="SAM" id="MobiDB-lite"/>
    </source>
</evidence>
<dbReference type="GO" id="GO:0051301">
    <property type="term" value="P:cell division"/>
    <property type="evidence" value="ECO:0007669"/>
    <property type="project" value="InterPro"/>
</dbReference>
<feature type="coiled-coil region" evidence="1">
    <location>
        <begin position="1455"/>
        <end position="1527"/>
    </location>
</feature>